<feature type="chain" id="PRO_5013003349" evidence="1">
    <location>
        <begin position="26"/>
        <end position="251"/>
    </location>
</feature>
<gene>
    <name evidence="2" type="ORF">PENVUL_c009G05906</name>
</gene>
<accession>A0A1V6S3E0</accession>
<name>A0A1V6S3E0_9EURO</name>
<evidence type="ECO:0000313" key="3">
    <source>
        <dbReference type="Proteomes" id="UP000191518"/>
    </source>
</evidence>
<dbReference type="AlphaFoldDB" id="A0A1V6S3E0"/>
<dbReference type="Proteomes" id="UP000191518">
    <property type="component" value="Unassembled WGS sequence"/>
</dbReference>
<feature type="signal peptide" evidence="1">
    <location>
        <begin position="1"/>
        <end position="25"/>
    </location>
</feature>
<keyword evidence="3" id="KW-1185">Reference proteome</keyword>
<evidence type="ECO:0000313" key="2">
    <source>
        <dbReference type="EMBL" id="OQE08552.1"/>
    </source>
</evidence>
<organism evidence="2 3">
    <name type="scientific">Penicillium vulpinum</name>
    <dbReference type="NCBI Taxonomy" id="29845"/>
    <lineage>
        <taxon>Eukaryota</taxon>
        <taxon>Fungi</taxon>
        <taxon>Dikarya</taxon>
        <taxon>Ascomycota</taxon>
        <taxon>Pezizomycotina</taxon>
        <taxon>Eurotiomycetes</taxon>
        <taxon>Eurotiomycetidae</taxon>
        <taxon>Eurotiales</taxon>
        <taxon>Aspergillaceae</taxon>
        <taxon>Penicillium</taxon>
    </lineage>
</organism>
<evidence type="ECO:0000256" key="1">
    <source>
        <dbReference type="SAM" id="SignalP"/>
    </source>
</evidence>
<keyword evidence="1" id="KW-0732">Signal</keyword>
<comment type="caution">
    <text evidence="2">The sequence shown here is derived from an EMBL/GenBank/DDBJ whole genome shotgun (WGS) entry which is preliminary data.</text>
</comment>
<reference evidence="3" key="1">
    <citation type="journal article" date="2017" name="Nat. Microbiol.">
        <title>Global analysis of biosynthetic gene clusters reveals vast potential of secondary metabolite production in Penicillium species.</title>
        <authorList>
            <person name="Nielsen J.C."/>
            <person name="Grijseels S."/>
            <person name="Prigent S."/>
            <person name="Ji B."/>
            <person name="Dainat J."/>
            <person name="Nielsen K.F."/>
            <person name="Frisvad J.C."/>
            <person name="Workman M."/>
            <person name="Nielsen J."/>
        </authorList>
    </citation>
    <scope>NUCLEOTIDE SEQUENCE [LARGE SCALE GENOMIC DNA]</scope>
    <source>
        <strain evidence="3">IBT 29486</strain>
    </source>
</reference>
<dbReference type="EMBL" id="MDYP01000009">
    <property type="protein sequence ID" value="OQE08552.1"/>
    <property type="molecule type" value="Genomic_DNA"/>
</dbReference>
<protein>
    <submittedName>
        <fullName evidence="2">Uncharacterized protein</fullName>
    </submittedName>
</protein>
<proteinExistence type="predicted"/>
<sequence length="251" mass="26738">MSPSVPMLAFLLLGALGSFYDQVKANPVNATNATSLDIHSPRENDTYCVPWIPNDYNAVSSYVRTQHRTRKVVELAVPCVSSAHHQSVATEYARIALELNPPVVLVCAQISIVTSQAVVHATKLAPAKPQPAAQAPVSILPLIPGTVVLAMHSPVLDCRLAAVRVTVQTSRPQLPTAAHVVIRVAEIRQLAALELISIIVEFAIALAGVHTLNVAVDLVQIYTPIRTIAVPVQLYHASDSSQPAALANAPT</sequence>